<feature type="domain" description="Peptidase M16 C-terminal" evidence="4">
    <location>
        <begin position="755"/>
        <end position="934"/>
    </location>
</feature>
<dbReference type="PANTHER" id="PTHR11851:SF49">
    <property type="entry name" value="MITOCHONDRIAL-PROCESSING PEPTIDASE SUBUNIT ALPHA"/>
    <property type="match status" value="1"/>
</dbReference>
<feature type="region of interest" description="Disordered" evidence="2">
    <location>
        <begin position="24"/>
        <end position="56"/>
    </location>
</feature>
<dbReference type="SUPFAM" id="SSF63411">
    <property type="entry name" value="LuxS/MPP-like metallohydrolase"/>
    <property type="match status" value="4"/>
</dbReference>
<feature type="domain" description="Peptidase M16 N-terminal" evidence="3">
    <location>
        <begin position="601"/>
        <end position="747"/>
    </location>
</feature>
<proteinExistence type="inferred from homology"/>
<evidence type="ECO:0000256" key="2">
    <source>
        <dbReference type="SAM" id="MobiDB-lite"/>
    </source>
</evidence>
<dbReference type="InterPro" id="IPR011765">
    <property type="entry name" value="Pept_M16_N"/>
</dbReference>
<evidence type="ECO:0000259" key="4">
    <source>
        <dbReference type="Pfam" id="PF05193"/>
    </source>
</evidence>
<name>A0A832A4P3_9BACT</name>
<dbReference type="InterPro" id="IPR050361">
    <property type="entry name" value="MPP/UQCRC_Complex"/>
</dbReference>
<dbReference type="InterPro" id="IPR011249">
    <property type="entry name" value="Metalloenz_LuxS/M16"/>
</dbReference>
<dbReference type="PANTHER" id="PTHR11851">
    <property type="entry name" value="METALLOPROTEASE"/>
    <property type="match status" value="1"/>
</dbReference>
<feature type="domain" description="Peptidase M16 N-terminal" evidence="3">
    <location>
        <begin position="170"/>
        <end position="315"/>
    </location>
</feature>
<dbReference type="GO" id="GO:0046872">
    <property type="term" value="F:metal ion binding"/>
    <property type="evidence" value="ECO:0007669"/>
    <property type="project" value="InterPro"/>
</dbReference>
<dbReference type="Gene3D" id="3.30.830.10">
    <property type="entry name" value="Metalloenzyme, LuxS/M16 peptidase-like"/>
    <property type="match status" value="4"/>
</dbReference>
<comment type="caution">
    <text evidence="5">The sequence shown here is derived from an EMBL/GenBank/DDBJ whole genome shotgun (WGS) entry which is preliminary data.</text>
</comment>
<evidence type="ECO:0000256" key="1">
    <source>
        <dbReference type="ARBA" id="ARBA00007261"/>
    </source>
</evidence>
<dbReference type="AlphaFoldDB" id="A0A832A4P3"/>
<feature type="compositionally biased region" description="Basic and acidic residues" evidence="2">
    <location>
        <begin position="35"/>
        <end position="56"/>
    </location>
</feature>
<dbReference type="InterPro" id="IPR007863">
    <property type="entry name" value="Peptidase_M16_C"/>
</dbReference>
<accession>A0A832A4P3</accession>
<evidence type="ECO:0000313" key="5">
    <source>
        <dbReference type="EMBL" id="HFK96170.1"/>
    </source>
</evidence>
<dbReference type="Pfam" id="PF00675">
    <property type="entry name" value="Peptidase_M16"/>
    <property type="match status" value="2"/>
</dbReference>
<dbReference type="EMBL" id="DSTK01000009">
    <property type="protein sequence ID" value="HFK96170.1"/>
    <property type="molecule type" value="Genomic_DNA"/>
</dbReference>
<organism evidence="5">
    <name type="scientific">Desulfacinum infernum</name>
    <dbReference type="NCBI Taxonomy" id="35837"/>
    <lineage>
        <taxon>Bacteria</taxon>
        <taxon>Pseudomonadati</taxon>
        <taxon>Thermodesulfobacteriota</taxon>
        <taxon>Syntrophobacteria</taxon>
        <taxon>Syntrophobacterales</taxon>
        <taxon>Syntrophobacteraceae</taxon>
        <taxon>Desulfacinum</taxon>
    </lineage>
</organism>
<protein>
    <submittedName>
        <fullName evidence="5">Insulinase family protein</fullName>
    </submittedName>
</protein>
<reference evidence="5" key="1">
    <citation type="journal article" date="2020" name="mSystems">
        <title>Genome- and Community-Level Interaction Insights into Carbon Utilization and Element Cycling Functions of Hydrothermarchaeota in Hydrothermal Sediment.</title>
        <authorList>
            <person name="Zhou Z."/>
            <person name="Liu Y."/>
            <person name="Xu W."/>
            <person name="Pan J."/>
            <person name="Luo Z.H."/>
            <person name="Li M."/>
        </authorList>
    </citation>
    <scope>NUCLEOTIDE SEQUENCE [LARGE SCALE GENOMIC DNA]</scope>
    <source>
        <strain evidence="5">SpSt-456</strain>
    </source>
</reference>
<gene>
    <name evidence="5" type="ORF">ENS06_02460</name>
</gene>
<evidence type="ECO:0000259" key="3">
    <source>
        <dbReference type="Pfam" id="PF00675"/>
    </source>
</evidence>
<feature type="domain" description="Peptidase M16 C-terminal" evidence="4">
    <location>
        <begin position="325"/>
        <end position="501"/>
    </location>
</feature>
<comment type="similarity">
    <text evidence="1">Belongs to the peptidase M16 family.</text>
</comment>
<sequence length="1018" mass="113225">MGKGIRKVRADGAAPFSKGCFRVSRTKTAGTGRPFENRAGKARGPEGRRKDSMDPRRIAHRRGLVPKAGAASFKGCRTGRIVRPRPSRLTGLKPMQCPTLCQRSTIMPEVQRHFRRALLLFGALFAVAFHFSCPCIEAADLPASASFIERHLQSQGADTFVILRNGLTVLIRPREDTDVVAAKVFVRAGSIYEQDKMGAGMSHYLEHVVSGGTTKSFTEQEARDRLEKLGGATNAYTSHDRTVYYITTSAPYWRDALDLLLSYVTECTLEDSEVAREKAVIQQEFKLGENDPQRELWKLFMKTAYRVHPAQHPVIGYEEVFVQTSREDLLRYYTARYQPHNMVLAVAGRVDPDAVIAFVGQKTTSNVRTALEELPLPQEPPQTGRRWAEKTLPLARMVQAMVGFRSVALSHEDLYALDVLAIVLGEGRTSRLYQRLKDRDQKVLQVSAFNWTPAYVAGQFVVSMTLAPQHWPHVLDAVRDEIRRIQEKGVSDAELEKAKKKVIAAHVFGKETTEEMASSAASSYFDTGDPYFEDLYAENVRQVRKADVQRAAKRYLVEDAMTVAVIRPQETAGGEKAAATRPGGTETRGTVKRTTLPNGLRVLLKEDHRFPFVSVQLYGIGGVLLEGPAEEGYAAMTASLLTAGTKKRSKLEIAQALESVGGSLASGSQHNTYYVAAKVLSEDLPLAVDVLADVVLHPVFPLPEVEKKRQETLLALQKQDENWQTELVRLFKKNFFREHPYGHDILGSEASIRAVTREMLQRFYAKMVVPQRAVLAIYGDFDSAALMPLLHKAFQTWRPSGPSNMPAVPEDDGRIQGLRAVEKKNDKTSLGLFVGTRGLDLHDQRMAALDVLDAVLSGIGYPGGRLHAALRGGDNNWVYVVHAFPFSGYRAGYFGVITQTTQKNAERVESIIHENLDRLMKEPVADEEMQRAKDMVITMHLLELESLEAQARSAAVNELLGLGYDYAARYPDLVRAVTAEDVQKLAQELFDGRLVVRTLPENPVEVLPSAVPAPNHIR</sequence>
<dbReference type="Pfam" id="PF05193">
    <property type="entry name" value="Peptidase_M16_C"/>
    <property type="match status" value="2"/>
</dbReference>